<dbReference type="PANTHER" id="PTHR42160:SF1">
    <property type="entry name" value="URACIL-DNA GLYCOSYLASE SUPERFAMILY PROTEIN"/>
    <property type="match status" value="1"/>
</dbReference>
<proteinExistence type="predicted"/>
<evidence type="ECO:0000313" key="3">
    <source>
        <dbReference type="Proteomes" id="UP001257914"/>
    </source>
</evidence>
<dbReference type="Proteomes" id="UP001257914">
    <property type="component" value="Unassembled WGS sequence"/>
</dbReference>
<organism evidence="2 3">
    <name type="scientific">Psychrosphaera aquimarina</name>
    <dbReference type="NCBI Taxonomy" id="2044854"/>
    <lineage>
        <taxon>Bacteria</taxon>
        <taxon>Pseudomonadati</taxon>
        <taxon>Pseudomonadota</taxon>
        <taxon>Gammaproteobacteria</taxon>
        <taxon>Alteromonadales</taxon>
        <taxon>Pseudoalteromonadaceae</taxon>
        <taxon>Psychrosphaera</taxon>
    </lineage>
</organism>
<evidence type="ECO:0000313" key="2">
    <source>
        <dbReference type="EMBL" id="MDU0112591.1"/>
    </source>
</evidence>
<evidence type="ECO:0000259" key="1">
    <source>
        <dbReference type="SMART" id="SM00986"/>
    </source>
</evidence>
<dbReference type="InterPro" id="IPR036895">
    <property type="entry name" value="Uracil-DNA_glycosylase-like_sf"/>
</dbReference>
<dbReference type="InterPro" id="IPR005122">
    <property type="entry name" value="Uracil-DNA_glycosylase-like"/>
</dbReference>
<dbReference type="SMART" id="SM00986">
    <property type="entry name" value="UDG"/>
    <property type="match status" value="1"/>
</dbReference>
<dbReference type="InterPro" id="IPR047124">
    <property type="entry name" value="HI_0220.2"/>
</dbReference>
<gene>
    <name evidence="2" type="ORF">RT723_06150</name>
</gene>
<dbReference type="PANTHER" id="PTHR42160">
    <property type="entry name" value="URACIL-DNA GLYCOSYLASE SUPERFAMILY PROTEIN"/>
    <property type="match status" value="1"/>
</dbReference>
<accession>A0ABU3QYS8</accession>
<dbReference type="Pfam" id="PF03167">
    <property type="entry name" value="UDG"/>
    <property type="match status" value="1"/>
</dbReference>
<protein>
    <submittedName>
        <fullName evidence="2">Uracil-DNA glycosylase family protein</fullName>
    </submittedName>
</protein>
<feature type="domain" description="Uracil-DNA glycosylase-like" evidence="1">
    <location>
        <begin position="28"/>
        <end position="185"/>
    </location>
</feature>
<dbReference type="RefSeq" id="WP_315946293.1">
    <property type="nucleotide sequence ID" value="NZ_JAWCUA010000003.1"/>
</dbReference>
<dbReference type="SMART" id="SM00987">
    <property type="entry name" value="UreE_C"/>
    <property type="match status" value="1"/>
</dbReference>
<sequence length="194" mass="22160">MDNVNQLINKIKKCTLCSADLPFKPNPVIQISPFAKILIIGQAPGLLAHQISTPFKDKSGERLRLWLGVSEQQFYDETQFAIMPMAFCYPGKNKQNSGDAPPPKICQQTWHQLLLKQLTQVRLTIVIGQYAAKQYVDEFTNLTNAIEKNTETNKDMVLLPHPSGRNNIWLAKNKWFETKTLPIIRQRIKDILSN</sequence>
<reference evidence="2 3" key="1">
    <citation type="submission" date="2023-10" db="EMBL/GenBank/DDBJ databases">
        <title>Psychrosphaera aquimaarina strain SW33 isolated from seawater.</title>
        <authorList>
            <person name="Bayburt H."/>
            <person name="Kim J.M."/>
            <person name="Choi B.J."/>
            <person name="Jeon C.O."/>
        </authorList>
    </citation>
    <scope>NUCLEOTIDE SEQUENCE [LARGE SCALE GENOMIC DNA]</scope>
    <source>
        <strain evidence="2 3">KCTC 52743</strain>
    </source>
</reference>
<keyword evidence="3" id="KW-1185">Reference proteome</keyword>
<comment type="caution">
    <text evidence="2">The sequence shown here is derived from an EMBL/GenBank/DDBJ whole genome shotgun (WGS) entry which is preliminary data.</text>
</comment>
<dbReference type="Gene3D" id="3.40.470.10">
    <property type="entry name" value="Uracil-DNA glycosylase-like domain"/>
    <property type="match status" value="1"/>
</dbReference>
<dbReference type="EMBL" id="JAWCUA010000003">
    <property type="protein sequence ID" value="MDU0112591.1"/>
    <property type="molecule type" value="Genomic_DNA"/>
</dbReference>
<name>A0ABU3QYS8_9GAMM</name>
<dbReference type="SUPFAM" id="SSF52141">
    <property type="entry name" value="Uracil-DNA glycosylase-like"/>
    <property type="match status" value="1"/>
</dbReference>
<dbReference type="CDD" id="cd10033">
    <property type="entry name" value="UDG_like"/>
    <property type="match status" value="1"/>
</dbReference>